<accession>A0A917SRT6</accession>
<organism evidence="2 3">
    <name type="scientific">Nakamurella endophytica</name>
    <dbReference type="NCBI Taxonomy" id="1748367"/>
    <lineage>
        <taxon>Bacteria</taxon>
        <taxon>Bacillati</taxon>
        <taxon>Actinomycetota</taxon>
        <taxon>Actinomycetes</taxon>
        <taxon>Nakamurellales</taxon>
        <taxon>Nakamurellaceae</taxon>
        <taxon>Nakamurella</taxon>
    </lineage>
</organism>
<reference evidence="2" key="2">
    <citation type="submission" date="2020-09" db="EMBL/GenBank/DDBJ databases">
        <authorList>
            <person name="Sun Q."/>
            <person name="Zhou Y."/>
        </authorList>
    </citation>
    <scope>NUCLEOTIDE SEQUENCE</scope>
    <source>
        <strain evidence="2">CGMCC 4.7308</strain>
    </source>
</reference>
<reference evidence="2" key="1">
    <citation type="journal article" date="2014" name="Int. J. Syst. Evol. Microbiol.">
        <title>Complete genome sequence of Corynebacterium casei LMG S-19264T (=DSM 44701T), isolated from a smear-ripened cheese.</title>
        <authorList>
            <consortium name="US DOE Joint Genome Institute (JGI-PGF)"/>
            <person name="Walter F."/>
            <person name="Albersmeier A."/>
            <person name="Kalinowski J."/>
            <person name="Ruckert C."/>
        </authorList>
    </citation>
    <scope>NUCLEOTIDE SEQUENCE</scope>
    <source>
        <strain evidence="2">CGMCC 4.7308</strain>
    </source>
</reference>
<proteinExistence type="predicted"/>
<feature type="compositionally biased region" description="Low complexity" evidence="1">
    <location>
        <begin position="91"/>
        <end position="106"/>
    </location>
</feature>
<dbReference type="EMBL" id="BMNA01000002">
    <property type="protein sequence ID" value="GGL91794.1"/>
    <property type="molecule type" value="Genomic_DNA"/>
</dbReference>
<sequence>MPSATNDASRSAVKVLVREPISNRVCAVTGWWMVESATPGDGEVAVRSSVRAGGHDGDGGADDAELGDHRVQEGLCGSGGSGRWVEPLPDAAPHAAASTASTANAPIGISPPVGPVFRATVAGDPRRSSRVQLRIRLVDLDQQTDRAEHLQLPAEALVGGRCRDGDAGAAEPFLEIVQRLAGLEVELDDALVLLGFGGWASRPSCPLPTDIKTKSPSRLPWTT</sequence>
<feature type="region of interest" description="Disordered" evidence="1">
    <location>
        <begin position="71"/>
        <end position="106"/>
    </location>
</feature>
<dbReference type="RefSeq" id="WP_188940365.1">
    <property type="nucleotide sequence ID" value="NZ_BMNA01000002.1"/>
</dbReference>
<gene>
    <name evidence="2" type="ORF">GCM10011594_09480</name>
</gene>
<comment type="caution">
    <text evidence="2">The sequence shown here is derived from an EMBL/GenBank/DDBJ whole genome shotgun (WGS) entry which is preliminary data.</text>
</comment>
<dbReference type="Proteomes" id="UP000655208">
    <property type="component" value="Unassembled WGS sequence"/>
</dbReference>
<keyword evidence="3" id="KW-1185">Reference proteome</keyword>
<evidence type="ECO:0000313" key="2">
    <source>
        <dbReference type="EMBL" id="GGL91794.1"/>
    </source>
</evidence>
<dbReference type="AlphaFoldDB" id="A0A917SRT6"/>
<evidence type="ECO:0000313" key="3">
    <source>
        <dbReference type="Proteomes" id="UP000655208"/>
    </source>
</evidence>
<protein>
    <submittedName>
        <fullName evidence="2">Uncharacterized protein</fullName>
    </submittedName>
</protein>
<evidence type="ECO:0000256" key="1">
    <source>
        <dbReference type="SAM" id="MobiDB-lite"/>
    </source>
</evidence>
<name>A0A917SRT6_9ACTN</name>